<reference evidence="4 5" key="1">
    <citation type="journal article" date="2019" name="Int. J. Syst. Evol. Microbiol.">
        <title>The Global Catalogue of Microorganisms (GCM) 10K type strain sequencing project: providing services to taxonomists for standard genome sequencing and annotation.</title>
        <authorList>
            <consortium name="The Broad Institute Genomics Platform"/>
            <consortium name="The Broad Institute Genome Sequencing Center for Infectious Disease"/>
            <person name="Wu L."/>
            <person name="Ma J."/>
        </authorList>
    </citation>
    <scope>NUCLEOTIDE SEQUENCE [LARGE SCALE GENOMIC DNA]</scope>
    <source>
        <strain evidence="4 5">DT92</strain>
    </source>
</reference>
<accession>A0ABD5XUZ4</accession>
<dbReference type="Pfam" id="PF09335">
    <property type="entry name" value="VTT_dom"/>
    <property type="match status" value="1"/>
</dbReference>
<dbReference type="AlphaFoldDB" id="A0ABD5XUZ4"/>
<sequence>MYVGAAVPPRAPRPRRRRQSRVRGGRGPRERRARTARRRERAGRLRRWGTRSIAASRLLPLPSDAVSVAAGLAGVRTVPFVVGSAVGELPWAVAGTVAGASAGRIATDGLASVFDPWLVAAAGLAGLLLLAGPAYRHYRSSAA</sequence>
<keyword evidence="5" id="KW-1185">Reference proteome</keyword>
<organism evidence="4 5">
    <name type="scientific">Halobaculum litoreum</name>
    <dbReference type="NCBI Taxonomy" id="3031998"/>
    <lineage>
        <taxon>Archaea</taxon>
        <taxon>Methanobacteriati</taxon>
        <taxon>Methanobacteriota</taxon>
        <taxon>Stenosarchaea group</taxon>
        <taxon>Halobacteria</taxon>
        <taxon>Halobacteriales</taxon>
        <taxon>Haloferacaceae</taxon>
        <taxon>Halobaculum</taxon>
    </lineage>
</organism>
<dbReference type="RefSeq" id="WP_284013300.1">
    <property type="nucleotide sequence ID" value="NZ_CP126156.1"/>
</dbReference>
<evidence type="ECO:0000313" key="4">
    <source>
        <dbReference type="EMBL" id="MFC7137495.1"/>
    </source>
</evidence>
<evidence type="ECO:0000259" key="3">
    <source>
        <dbReference type="Pfam" id="PF09335"/>
    </source>
</evidence>
<dbReference type="Proteomes" id="UP001596368">
    <property type="component" value="Unassembled WGS sequence"/>
</dbReference>
<name>A0ABD5XUZ4_9EURY</name>
<dbReference type="EMBL" id="JBHSZG010000001">
    <property type="protein sequence ID" value="MFC7137495.1"/>
    <property type="molecule type" value="Genomic_DNA"/>
</dbReference>
<feature type="compositionally biased region" description="Basic residues" evidence="1">
    <location>
        <begin position="12"/>
        <end position="43"/>
    </location>
</feature>
<evidence type="ECO:0000313" key="5">
    <source>
        <dbReference type="Proteomes" id="UP001596368"/>
    </source>
</evidence>
<feature type="transmembrane region" description="Helical" evidence="2">
    <location>
        <begin position="117"/>
        <end position="135"/>
    </location>
</feature>
<keyword evidence="2" id="KW-1133">Transmembrane helix</keyword>
<keyword evidence="2" id="KW-0472">Membrane</keyword>
<gene>
    <name evidence="4" type="ORF">ACFQRB_15755</name>
</gene>
<feature type="domain" description="VTT" evidence="3">
    <location>
        <begin position="29"/>
        <end position="100"/>
    </location>
</feature>
<comment type="caution">
    <text evidence="4">The sequence shown here is derived from an EMBL/GenBank/DDBJ whole genome shotgun (WGS) entry which is preliminary data.</text>
</comment>
<dbReference type="GeneID" id="81120435"/>
<feature type="region of interest" description="Disordered" evidence="1">
    <location>
        <begin position="1"/>
        <end position="43"/>
    </location>
</feature>
<evidence type="ECO:0000256" key="2">
    <source>
        <dbReference type="SAM" id="Phobius"/>
    </source>
</evidence>
<keyword evidence="2" id="KW-0812">Transmembrane</keyword>
<protein>
    <submittedName>
        <fullName evidence="4">VTT domain-containing protein</fullName>
    </submittedName>
</protein>
<dbReference type="InterPro" id="IPR032816">
    <property type="entry name" value="VTT_dom"/>
</dbReference>
<proteinExistence type="predicted"/>
<evidence type="ECO:0000256" key="1">
    <source>
        <dbReference type="SAM" id="MobiDB-lite"/>
    </source>
</evidence>